<comment type="caution">
    <text evidence="4">The sequence shown here is derived from an EMBL/GenBank/DDBJ whole genome shotgun (WGS) entry which is preliminary data.</text>
</comment>
<feature type="region of interest" description="Disordered" evidence="1">
    <location>
        <begin position="217"/>
        <end position="241"/>
    </location>
</feature>
<dbReference type="InterPro" id="IPR017592">
    <property type="entry name" value="Pilus_assmbl_Flp-typ_CpaB"/>
</dbReference>
<feature type="domain" description="Flp pilus assembly protein RcpC/CpaB" evidence="3">
    <location>
        <begin position="108"/>
        <end position="203"/>
    </location>
</feature>
<dbReference type="CDD" id="cd11614">
    <property type="entry name" value="SAF_CpaB_FlgA_like"/>
    <property type="match status" value="1"/>
</dbReference>
<reference evidence="4 5" key="1">
    <citation type="submission" date="2020-08" db="EMBL/GenBank/DDBJ databases">
        <title>A Genomic Blueprint of the Chicken Gut Microbiome.</title>
        <authorList>
            <person name="Gilroy R."/>
            <person name="Ravi A."/>
            <person name="Getino M."/>
            <person name="Pursley I."/>
            <person name="Horton D.L."/>
            <person name="Alikhan N.-F."/>
            <person name="Baker D."/>
            <person name="Gharbi K."/>
            <person name="Hall N."/>
            <person name="Watson M."/>
            <person name="Adriaenssens E.M."/>
            <person name="Foster-Nyarko E."/>
            <person name="Jarju S."/>
            <person name="Secka A."/>
            <person name="Antonio M."/>
            <person name="Oren A."/>
            <person name="Chaudhuri R."/>
            <person name="La Ragione R.M."/>
            <person name="Hildebrand F."/>
            <person name="Pallen M.J."/>
        </authorList>
    </citation>
    <scope>NUCLEOTIDE SEQUENCE [LARGE SCALE GENOMIC DNA]</scope>
    <source>
        <strain evidence="4 5">Sa1BUA8</strain>
    </source>
</reference>
<accession>A0A9D5U6G2</accession>
<proteinExistence type="predicted"/>
<evidence type="ECO:0000259" key="2">
    <source>
        <dbReference type="Pfam" id="PF08666"/>
    </source>
</evidence>
<feature type="domain" description="SAF" evidence="2">
    <location>
        <begin position="42"/>
        <end position="102"/>
    </location>
</feature>
<evidence type="ECO:0000256" key="1">
    <source>
        <dbReference type="SAM" id="MobiDB-lite"/>
    </source>
</evidence>
<dbReference type="Proteomes" id="UP000822993">
    <property type="component" value="Unassembled WGS sequence"/>
</dbReference>
<dbReference type="EMBL" id="JACSPN010000002">
    <property type="protein sequence ID" value="MBE7699030.1"/>
    <property type="molecule type" value="Genomic_DNA"/>
</dbReference>
<keyword evidence="5" id="KW-1185">Reference proteome</keyword>
<dbReference type="Pfam" id="PF16976">
    <property type="entry name" value="RcpC"/>
    <property type="match status" value="1"/>
</dbReference>
<dbReference type="InterPro" id="IPR031571">
    <property type="entry name" value="RcpC_dom"/>
</dbReference>
<dbReference type="NCBIfam" id="TIGR03177">
    <property type="entry name" value="pilus_cpaB"/>
    <property type="match status" value="1"/>
</dbReference>
<dbReference type="AlphaFoldDB" id="A0A9D5U6G2"/>
<evidence type="ECO:0000313" key="5">
    <source>
        <dbReference type="Proteomes" id="UP000822993"/>
    </source>
</evidence>
<organism evidence="4 5">
    <name type="scientific">Oerskovia douganii</name>
    <dbReference type="NCBI Taxonomy" id="2762210"/>
    <lineage>
        <taxon>Bacteria</taxon>
        <taxon>Bacillati</taxon>
        <taxon>Actinomycetota</taxon>
        <taxon>Actinomycetes</taxon>
        <taxon>Micrococcales</taxon>
        <taxon>Cellulomonadaceae</taxon>
        <taxon>Oerskovia</taxon>
    </lineage>
</organism>
<protein>
    <submittedName>
        <fullName evidence="4">Flp pilus assembly protein CpaB</fullName>
    </submittedName>
</protein>
<dbReference type="Pfam" id="PF08666">
    <property type="entry name" value="SAF"/>
    <property type="match status" value="1"/>
</dbReference>
<sequence>MNPRQRRGVLFILLAALMAVVVFAAVALYVGSVSSRVGALVTVYRSAEALPAYSEVTEASLVAEEVPRRWVSDNAMLDQEALLGRRIGVNLDEGTMITSDLLVPPSDLDADERELAINVDAVTGLAGRVVPGDYVDVYAVFGDVPGLPKQVQVLVRSVRVVSVAGSQVQVDEESATGQQTVIPVTLALKPNDALAVTYAAAFAQEVRLVGLPTGSAEDRTGELDDLDAGDLGGTAIPEGDR</sequence>
<name>A0A9D5U6G2_9CELL</name>
<gene>
    <name evidence="4" type="primary">cpaB</name>
    <name evidence="4" type="ORF">H9623_01735</name>
</gene>
<evidence type="ECO:0000313" key="4">
    <source>
        <dbReference type="EMBL" id="MBE7699030.1"/>
    </source>
</evidence>
<dbReference type="InterPro" id="IPR013974">
    <property type="entry name" value="SAF"/>
</dbReference>
<evidence type="ECO:0000259" key="3">
    <source>
        <dbReference type="Pfam" id="PF16976"/>
    </source>
</evidence>